<evidence type="ECO:0000313" key="2">
    <source>
        <dbReference type="Proteomes" id="UP001175228"/>
    </source>
</evidence>
<organism evidence="1 2">
    <name type="scientific">Armillaria luteobubalina</name>
    <dbReference type="NCBI Taxonomy" id="153913"/>
    <lineage>
        <taxon>Eukaryota</taxon>
        <taxon>Fungi</taxon>
        <taxon>Dikarya</taxon>
        <taxon>Basidiomycota</taxon>
        <taxon>Agaricomycotina</taxon>
        <taxon>Agaricomycetes</taxon>
        <taxon>Agaricomycetidae</taxon>
        <taxon>Agaricales</taxon>
        <taxon>Marasmiineae</taxon>
        <taxon>Physalacriaceae</taxon>
        <taxon>Armillaria</taxon>
    </lineage>
</organism>
<protein>
    <submittedName>
        <fullName evidence="1">Uncharacterized protein</fullName>
    </submittedName>
</protein>
<accession>A0AA39UV49</accession>
<sequence>MEGSACQTTPQQRPSPIAAVVVDTVRSFNFLISLSTTMISSLAVLSVLTTAVFAQSSSSSAASASSMSSPLIPSGISTTCKSFLESLDSNSNLAACTKALATATDAYAPGNSSSSSTTSAITSVLNSIASNSCDEPTMSTIIANFGSACQTELVTSPVQQVVLLYDTVYMMNPWLEVLVTKDDSETYCVLESYNAATNSTQNSASASGFNNAAAAGSTDLDELSKYLVVNQQDTSLSKRAQTVVATPNATTWTMNGIPFLFFTGSLSSTTLCTTCSRNVMTTWISWESKVPYAPAAKESALLSGLNDLYSAIQTKCGKSFLSGAVTAAGGLGTSDAARVAASGKSLVSFVAGLASLAVASVFL</sequence>
<proteinExistence type="predicted"/>
<keyword evidence="2" id="KW-1185">Reference proteome</keyword>
<name>A0AA39UV49_9AGAR</name>
<gene>
    <name evidence="1" type="ORF">EDD18DRAFT_1355517</name>
</gene>
<comment type="caution">
    <text evidence="1">The sequence shown here is derived from an EMBL/GenBank/DDBJ whole genome shotgun (WGS) entry which is preliminary data.</text>
</comment>
<evidence type="ECO:0000313" key="1">
    <source>
        <dbReference type="EMBL" id="KAK0494205.1"/>
    </source>
</evidence>
<dbReference type="EMBL" id="JAUEPU010000021">
    <property type="protein sequence ID" value="KAK0494205.1"/>
    <property type="molecule type" value="Genomic_DNA"/>
</dbReference>
<dbReference type="AlphaFoldDB" id="A0AA39UV49"/>
<reference evidence="1" key="1">
    <citation type="submission" date="2023-06" db="EMBL/GenBank/DDBJ databases">
        <authorList>
            <consortium name="Lawrence Berkeley National Laboratory"/>
            <person name="Ahrendt S."/>
            <person name="Sahu N."/>
            <person name="Indic B."/>
            <person name="Wong-Bajracharya J."/>
            <person name="Merenyi Z."/>
            <person name="Ke H.-M."/>
            <person name="Monk M."/>
            <person name="Kocsube S."/>
            <person name="Drula E."/>
            <person name="Lipzen A."/>
            <person name="Balint B."/>
            <person name="Henrissat B."/>
            <person name="Andreopoulos B."/>
            <person name="Martin F.M."/>
            <person name="Harder C.B."/>
            <person name="Rigling D."/>
            <person name="Ford K.L."/>
            <person name="Foster G.D."/>
            <person name="Pangilinan J."/>
            <person name="Papanicolaou A."/>
            <person name="Barry K."/>
            <person name="LaButti K."/>
            <person name="Viragh M."/>
            <person name="Koriabine M."/>
            <person name="Yan M."/>
            <person name="Riley R."/>
            <person name="Champramary S."/>
            <person name="Plett K.L."/>
            <person name="Tsai I.J."/>
            <person name="Slot J."/>
            <person name="Sipos G."/>
            <person name="Plett J."/>
            <person name="Nagy L.G."/>
            <person name="Grigoriev I.V."/>
        </authorList>
    </citation>
    <scope>NUCLEOTIDE SEQUENCE</scope>
    <source>
        <strain evidence="1">HWK02</strain>
    </source>
</reference>
<dbReference type="Proteomes" id="UP001175228">
    <property type="component" value="Unassembled WGS sequence"/>
</dbReference>